<dbReference type="Proteomes" id="UP000837857">
    <property type="component" value="Chromosome 7"/>
</dbReference>
<feature type="non-terminal residue" evidence="1">
    <location>
        <position position="93"/>
    </location>
</feature>
<evidence type="ECO:0000313" key="1">
    <source>
        <dbReference type="EMBL" id="CAH2074630.1"/>
    </source>
</evidence>
<proteinExistence type="predicted"/>
<reference evidence="1" key="1">
    <citation type="submission" date="2022-03" db="EMBL/GenBank/DDBJ databases">
        <authorList>
            <person name="Martin H S."/>
        </authorList>
    </citation>
    <scope>NUCLEOTIDE SEQUENCE</scope>
</reference>
<dbReference type="EMBL" id="OW152819">
    <property type="protein sequence ID" value="CAH2074630.1"/>
    <property type="molecule type" value="Genomic_DNA"/>
</dbReference>
<gene>
    <name evidence="1" type="ORF">IPOD504_LOCUS16164</name>
</gene>
<organism evidence="1 2">
    <name type="scientific">Iphiclides podalirius</name>
    <name type="common">scarce swallowtail</name>
    <dbReference type="NCBI Taxonomy" id="110791"/>
    <lineage>
        <taxon>Eukaryota</taxon>
        <taxon>Metazoa</taxon>
        <taxon>Ecdysozoa</taxon>
        <taxon>Arthropoda</taxon>
        <taxon>Hexapoda</taxon>
        <taxon>Insecta</taxon>
        <taxon>Pterygota</taxon>
        <taxon>Neoptera</taxon>
        <taxon>Endopterygota</taxon>
        <taxon>Lepidoptera</taxon>
        <taxon>Glossata</taxon>
        <taxon>Ditrysia</taxon>
        <taxon>Papilionoidea</taxon>
        <taxon>Papilionidae</taxon>
        <taxon>Papilioninae</taxon>
        <taxon>Iphiclides</taxon>
    </lineage>
</organism>
<evidence type="ECO:0000313" key="2">
    <source>
        <dbReference type="Proteomes" id="UP000837857"/>
    </source>
</evidence>
<sequence>MRARNVHKEVALVCRWPRASAPACRAIDIDENNRHSVVPSASVVQNITSLSNAREADGKDNSDVTASPPQDVIALGFSHRKMVCVTIKTIGIS</sequence>
<keyword evidence="2" id="KW-1185">Reference proteome</keyword>
<protein>
    <submittedName>
        <fullName evidence="1">Uncharacterized protein</fullName>
    </submittedName>
</protein>
<name>A0ABN8J5M1_9NEOP</name>
<accession>A0ABN8J5M1</accession>